<evidence type="ECO:0000313" key="3">
    <source>
        <dbReference type="Proteomes" id="UP000194236"/>
    </source>
</evidence>
<accession>A0A1Y3BJX0</accession>
<name>A0A1Y3BJX0_EURMA</name>
<feature type="compositionally biased region" description="Polar residues" evidence="1">
    <location>
        <begin position="49"/>
        <end position="63"/>
    </location>
</feature>
<keyword evidence="3" id="KW-1185">Reference proteome</keyword>
<organism evidence="2 3">
    <name type="scientific">Euroglyphus maynei</name>
    <name type="common">Mayne's house dust mite</name>
    <dbReference type="NCBI Taxonomy" id="6958"/>
    <lineage>
        <taxon>Eukaryota</taxon>
        <taxon>Metazoa</taxon>
        <taxon>Ecdysozoa</taxon>
        <taxon>Arthropoda</taxon>
        <taxon>Chelicerata</taxon>
        <taxon>Arachnida</taxon>
        <taxon>Acari</taxon>
        <taxon>Acariformes</taxon>
        <taxon>Sarcoptiformes</taxon>
        <taxon>Astigmata</taxon>
        <taxon>Psoroptidia</taxon>
        <taxon>Analgoidea</taxon>
        <taxon>Pyroglyphidae</taxon>
        <taxon>Pyroglyphinae</taxon>
        <taxon>Euroglyphus</taxon>
    </lineage>
</organism>
<dbReference type="AlphaFoldDB" id="A0A1Y3BJX0"/>
<dbReference type="EMBL" id="MUJZ01019010">
    <property type="protein sequence ID" value="OTF80294.1"/>
    <property type="molecule type" value="Genomic_DNA"/>
</dbReference>
<feature type="compositionally biased region" description="Polar residues" evidence="1">
    <location>
        <begin position="76"/>
        <end position="87"/>
    </location>
</feature>
<sequence length="114" mass="13156">MSFDPQRERFYLTDYDTAAIPRLPVELTADDYLQIYQHLLNKSSKKKNQSTTTPASNPNNDAQKNPLLLDRRDFTKPQTADFHQTPRSLLPKTGENHKIADDEQSQYASVMLKM</sequence>
<feature type="region of interest" description="Disordered" evidence="1">
    <location>
        <begin position="41"/>
        <end position="104"/>
    </location>
</feature>
<protein>
    <submittedName>
        <fullName evidence="2">Uncharacterized protein</fullName>
    </submittedName>
</protein>
<proteinExistence type="predicted"/>
<evidence type="ECO:0000313" key="2">
    <source>
        <dbReference type="EMBL" id="OTF80294.1"/>
    </source>
</evidence>
<evidence type="ECO:0000256" key="1">
    <source>
        <dbReference type="SAM" id="MobiDB-lite"/>
    </source>
</evidence>
<dbReference type="Proteomes" id="UP000194236">
    <property type="component" value="Unassembled WGS sequence"/>
</dbReference>
<comment type="caution">
    <text evidence="2">The sequence shown here is derived from an EMBL/GenBank/DDBJ whole genome shotgun (WGS) entry which is preliminary data.</text>
</comment>
<gene>
    <name evidence="2" type="ORF">BLA29_005998</name>
</gene>
<reference evidence="2 3" key="1">
    <citation type="submission" date="2017-03" db="EMBL/GenBank/DDBJ databases">
        <title>Genome Survey of Euroglyphus maynei.</title>
        <authorList>
            <person name="Arlian L.G."/>
            <person name="Morgan M.S."/>
            <person name="Rider S.D."/>
        </authorList>
    </citation>
    <scope>NUCLEOTIDE SEQUENCE [LARGE SCALE GENOMIC DNA]</scope>
    <source>
        <strain evidence="2">Arlian Lab</strain>
        <tissue evidence="2">Whole body</tissue>
    </source>
</reference>